<name>A0AB39XD57_9BRAD</name>
<dbReference type="EMBL" id="CP165734">
    <property type="protein sequence ID" value="XDV55895.1"/>
    <property type="molecule type" value="Genomic_DNA"/>
</dbReference>
<evidence type="ECO:0000313" key="1">
    <source>
        <dbReference type="EMBL" id="XDV55895.1"/>
    </source>
</evidence>
<reference evidence="1" key="1">
    <citation type="submission" date="2024-08" db="EMBL/GenBank/DDBJ databases">
        <authorList>
            <person name="Chaddad Z."/>
            <person name="Lamrabet M."/>
            <person name="Bouhnik O."/>
            <person name="Alami S."/>
            <person name="Wipf D."/>
            <person name="Courty P.E."/>
            <person name="Missbah El Idrissi M."/>
        </authorList>
    </citation>
    <scope>NUCLEOTIDE SEQUENCE</scope>
    <source>
        <strain evidence="1">LLZ17</strain>
    </source>
</reference>
<dbReference type="AlphaFoldDB" id="A0AB39XD57"/>
<evidence type="ECO:0008006" key="2">
    <source>
        <dbReference type="Google" id="ProtNLM"/>
    </source>
</evidence>
<sequence>MARPEVTGRKLTDHADHAHAFGVREFCARYGISSQLFYKLKPLGLMPQTFNVGTRVLISREAADAWRRAREAATQTANSAA</sequence>
<organism evidence="1">
    <name type="scientific">Bradyrhizobium sp. LLZ17</name>
    <dbReference type="NCBI Taxonomy" id="3239388"/>
    <lineage>
        <taxon>Bacteria</taxon>
        <taxon>Pseudomonadati</taxon>
        <taxon>Pseudomonadota</taxon>
        <taxon>Alphaproteobacteria</taxon>
        <taxon>Hyphomicrobiales</taxon>
        <taxon>Nitrobacteraceae</taxon>
        <taxon>Bradyrhizobium</taxon>
    </lineage>
</organism>
<gene>
    <name evidence="1" type="ORF">AB8Z38_24575</name>
</gene>
<accession>A0AB39XD57</accession>
<dbReference type="RefSeq" id="WP_369720334.1">
    <property type="nucleotide sequence ID" value="NZ_CP165734.1"/>
</dbReference>
<protein>
    <recommendedName>
        <fullName evidence="2">Helix-turn-helix domain-containing protein</fullName>
    </recommendedName>
</protein>
<proteinExistence type="predicted"/>